<protein>
    <recommendedName>
        <fullName evidence="4">Outer membrane protein with beta-barrel domain</fullName>
    </recommendedName>
</protein>
<gene>
    <name evidence="2" type="ORF">B0I18_107116</name>
</gene>
<feature type="chain" id="PRO_5015118450" description="Outer membrane protein with beta-barrel domain" evidence="1">
    <location>
        <begin position="21"/>
        <end position="202"/>
    </location>
</feature>
<evidence type="ECO:0000313" key="2">
    <source>
        <dbReference type="EMBL" id="PSK90706.1"/>
    </source>
</evidence>
<dbReference type="Proteomes" id="UP000240572">
    <property type="component" value="Unassembled WGS sequence"/>
</dbReference>
<organism evidence="2 3">
    <name type="scientific">Taibaiella chishuiensis</name>
    <dbReference type="NCBI Taxonomy" id="1434707"/>
    <lineage>
        <taxon>Bacteria</taxon>
        <taxon>Pseudomonadati</taxon>
        <taxon>Bacteroidota</taxon>
        <taxon>Chitinophagia</taxon>
        <taxon>Chitinophagales</taxon>
        <taxon>Chitinophagaceae</taxon>
        <taxon>Taibaiella</taxon>
    </lineage>
</organism>
<keyword evidence="1" id="KW-0732">Signal</keyword>
<evidence type="ECO:0000313" key="3">
    <source>
        <dbReference type="Proteomes" id="UP000240572"/>
    </source>
</evidence>
<feature type="signal peptide" evidence="1">
    <location>
        <begin position="1"/>
        <end position="20"/>
    </location>
</feature>
<dbReference type="OrthoDB" id="9846790at2"/>
<sequence>MNRFFIFSGALMLLSFAGRAQDATEEPRAGYSTEGYGNNIISVIPVAAQNEGYAAGITYERFLDPRARISLYVPLTINVQDEAWHYRSQYKTVTTGGLIGFKFYPTSSRGVVRYALGLSVGVYDLARTYSKGYSPVGPAYEDKRKEHYLRAGFLMNNSVNFTLSRKVSLGLDLHLGVGQNGDPDQDDTMPMLLALFRAGYRF</sequence>
<accession>A0A2P8D0L6</accession>
<evidence type="ECO:0008006" key="4">
    <source>
        <dbReference type="Google" id="ProtNLM"/>
    </source>
</evidence>
<proteinExistence type="predicted"/>
<dbReference type="RefSeq" id="WP_106523986.1">
    <property type="nucleotide sequence ID" value="NZ_PYGD01000007.1"/>
</dbReference>
<keyword evidence="3" id="KW-1185">Reference proteome</keyword>
<reference evidence="2 3" key="1">
    <citation type="submission" date="2018-03" db="EMBL/GenBank/DDBJ databases">
        <title>Genomic Encyclopedia of Type Strains, Phase III (KMG-III): the genomes of soil and plant-associated and newly described type strains.</title>
        <authorList>
            <person name="Whitman W."/>
        </authorList>
    </citation>
    <scope>NUCLEOTIDE SEQUENCE [LARGE SCALE GENOMIC DNA]</scope>
    <source>
        <strain evidence="2 3">CGMCC 1.12700</strain>
    </source>
</reference>
<evidence type="ECO:0000256" key="1">
    <source>
        <dbReference type="SAM" id="SignalP"/>
    </source>
</evidence>
<dbReference type="EMBL" id="PYGD01000007">
    <property type="protein sequence ID" value="PSK90706.1"/>
    <property type="molecule type" value="Genomic_DNA"/>
</dbReference>
<comment type="caution">
    <text evidence="2">The sequence shown here is derived from an EMBL/GenBank/DDBJ whole genome shotgun (WGS) entry which is preliminary data.</text>
</comment>
<name>A0A2P8D0L6_9BACT</name>
<dbReference type="AlphaFoldDB" id="A0A2P8D0L6"/>